<dbReference type="Pfam" id="PF00905">
    <property type="entry name" value="Transpeptidase"/>
    <property type="match status" value="1"/>
</dbReference>
<evidence type="ECO:0000259" key="31">
    <source>
        <dbReference type="Pfam" id="PF17092"/>
    </source>
</evidence>
<dbReference type="GO" id="GO:0009002">
    <property type="term" value="F:serine-type D-Ala-D-Ala carboxypeptidase activity"/>
    <property type="evidence" value="ECO:0007669"/>
    <property type="project" value="UniProtKB-EC"/>
</dbReference>
<feature type="region of interest" description="Disordered" evidence="27">
    <location>
        <begin position="844"/>
        <end position="885"/>
    </location>
</feature>
<dbReference type="Pfam" id="PF00912">
    <property type="entry name" value="Transgly"/>
    <property type="match status" value="1"/>
</dbReference>
<evidence type="ECO:0000256" key="7">
    <source>
        <dbReference type="ARBA" id="ARBA00022475"/>
    </source>
</evidence>
<keyword evidence="14" id="KW-0378">Hydrolase</keyword>
<dbReference type="InterPro" id="IPR012338">
    <property type="entry name" value="Beta-lactam/transpept-like"/>
</dbReference>
<evidence type="ECO:0000256" key="25">
    <source>
        <dbReference type="ARBA" id="ARBA00049902"/>
    </source>
</evidence>
<feature type="domain" description="Penicillin-binding protein transpeptidase" evidence="29">
    <location>
        <begin position="521"/>
        <end position="761"/>
    </location>
</feature>
<evidence type="ECO:0000259" key="30">
    <source>
        <dbReference type="Pfam" id="PF00912"/>
    </source>
</evidence>
<protein>
    <recommendedName>
        <fullName evidence="6">Penicillin-binding protein 1A</fullName>
        <ecNumber evidence="24">2.4.99.28</ecNumber>
        <ecNumber evidence="5">3.4.16.4</ecNumber>
    </recommendedName>
</protein>
<comment type="similarity">
    <text evidence="4">In the N-terminal section; belongs to the glycosyltransferase 51 family.</text>
</comment>
<dbReference type="PANTHER" id="PTHR32282">
    <property type="entry name" value="BINDING PROTEIN TRANSPEPTIDASE, PUTATIVE-RELATED"/>
    <property type="match status" value="1"/>
</dbReference>
<evidence type="ECO:0000256" key="4">
    <source>
        <dbReference type="ARBA" id="ARBA00007739"/>
    </source>
</evidence>
<evidence type="ECO:0000256" key="24">
    <source>
        <dbReference type="ARBA" id="ARBA00044770"/>
    </source>
</evidence>
<sequence>MEPNDSLSPPLQPPGPPQPLGGPPAPPEPPQPRVGPPAPREPPQPPAGPHAPREPPQPPAAPPAPPEPPQPPVSGEPPPRRPPRRKRSWLSRILIALVALIVAAVAVPLLAGLFALIVMAPNLPSLDAITAYHPKIPLRIYTADHVLIGEFGEERRRFIPFDQIPDSVKKAVIAIEDYRYYEHGGVDIQGVLRAGIANLTKGESAQGASTITMQVARNFFLSSEKTYTRKVYEMLLAYKIESALSKDQILELYMNQIYLGQRAYGFAAAARVYFGKDLKDVTLAQAAMLAGLPKAPSAYNPIVNPTRAKIRQQYILKRMLDVHYIDEAQYEEAIREPIRTRTARTQYSVHAEYLAEMVRQLMVAQYHEEAYTLGLTVTTTVDSALQQAAYESVRKGVMDYERRHGYRGPEAYIELPAANGDDTSERDQAIDDALNAHPDNGDIVAGVVVSSSPKEVQAELSDGSVAIVSGNGLKPAAGMLAAKAGAQPKVRPGAVIRLIQNADASWTITQLPQVEAALISVTPQDGAIRALIGGFDFNKNKFNHVTQAWRQPGSSFKPFIYSASLDKGLGPATIINDAPLYFPPNGPGQEPWAPKNYAGGYDGPITMRTALQRSKNMVSIRILEYIGTRYAQNYITRFGFDAARNPAYLPMALGAGLVTPLQMATAYSVFANGGYRVNPYLIAEVSDPQGRVVSSAKPLVAAVNAPRAIDARNEYVMTSLLKSVAQRGTGAHSNVLGRTDLAGKTGTTNDSRDAWFAGFQHTIATIAWIGYDQPRSLGDKETGGGLALPIWIDYMRQALKGVPPYQWPKPPGVETLDDELYYDAFTPGSGFVASIGVDEAELAGEASGVPGLSGPPGAFPTPEAPPPTTVSPDEKQDIMDLFRRH</sequence>
<evidence type="ECO:0000256" key="20">
    <source>
        <dbReference type="ARBA" id="ARBA00023251"/>
    </source>
</evidence>
<evidence type="ECO:0000259" key="29">
    <source>
        <dbReference type="Pfam" id="PF00905"/>
    </source>
</evidence>
<evidence type="ECO:0000256" key="13">
    <source>
        <dbReference type="ARBA" id="ARBA00022692"/>
    </source>
</evidence>
<dbReference type="AlphaFoldDB" id="A0A6S7BCZ4"/>
<dbReference type="Proteomes" id="UP000494115">
    <property type="component" value="Unassembled WGS sequence"/>
</dbReference>
<feature type="compositionally biased region" description="Pro residues" evidence="27">
    <location>
        <begin position="10"/>
        <end position="77"/>
    </location>
</feature>
<evidence type="ECO:0000256" key="2">
    <source>
        <dbReference type="ARBA" id="ARBA00004752"/>
    </source>
</evidence>
<dbReference type="UniPathway" id="UPA00219"/>
<dbReference type="NCBIfam" id="TIGR02074">
    <property type="entry name" value="PBP_1a_fam"/>
    <property type="match status" value="1"/>
</dbReference>
<keyword evidence="20" id="KW-0046">Antibiotic resistance</keyword>
<proteinExistence type="inferred from homology"/>
<keyword evidence="8" id="KW-0997">Cell inner membrane</keyword>
<dbReference type="SUPFAM" id="SSF53955">
    <property type="entry name" value="Lysozyme-like"/>
    <property type="match status" value="1"/>
</dbReference>
<keyword evidence="16" id="KW-0735">Signal-anchor</keyword>
<evidence type="ECO:0000256" key="14">
    <source>
        <dbReference type="ARBA" id="ARBA00022801"/>
    </source>
</evidence>
<dbReference type="SUPFAM" id="SSF56601">
    <property type="entry name" value="beta-lactamase/transpeptidase-like"/>
    <property type="match status" value="1"/>
</dbReference>
<accession>A0A6S7BCZ4</accession>
<comment type="similarity">
    <text evidence="3">In the C-terminal section; belongs to the transpeptidase family.</text>
</comment>
<organism evidence="32 33">
    <name type="scientific">Pararobbsia alpina</name>
    <dbReference type="NCBI Taxonomy" id="621374"/>
    <lineage>
        <taxon>Bacteria</taxon>
        <taxon>Pseudomonadati</taxon>
        <taxon>Pseudomonadota</taxon>
        <taxon>Betaproteobacteria</taxon>
        <taxon>Burkholderiales</taxon>
        <taxon>Burkholderiaceae</taxon>
        <taxon>Pararobbsia</taxon>
    </lineage>
</organism>
<keyword evidence="9" id="KW-0121">Carboxypeptidase</keyword>
<dbReference type="InterPro" id="IPR031376">
    <property type="entry name" value="PCB_OB"/>
</dbReference>
<evidence type="ECO:0000256" key="3">
    <source>
        <dbReference type="ARBA" id="ARBA00007090"/>
    </source>
</evidence>
<keyword evidence="21" id="KW-0511">Multifunctional enzyme</keyword>
<evidence type="ECO:0000313" key="33">
    <source>
        <dbReference type="Proteomes" id="UP000494115"/>
    </source>
</evidence>
<evidence type="ECO:0000256" key="1">
    <source>
        <dbReference type="ARBA" id="ARBA00004249"/>
    </source>
</evidence>
<keyword evidence="19 28" id="KW-0472">Membrane</keyword>
<keyword evidence="22" id="KW-0961">Cell wall biogenesis/degradation</keyword>
<name>A0A6S7BCZ4_9BURK</name>
<dbReference type="FunFam" id="1.10.3810.10:FF:000003">
    <property type="entry name" value="Penicillin-binding protein 1a"/>
    <property type="match status" value="1"/>
</dbReference>
<evidence type="ECO:0000256" key="10">
    <source>
        <dbReference type="ARBA" id="ARBA00022670"/>
    </source>
</evidence>
<evidence type="ECO:0000256" key="26">
    <source>
        <dbReference type="ARBA" id="ARBA00060592"/>
    </source>
</evidence>
<comment type="pathway">
    <text evidence="26">Glycan biosynthesis.</text>
</comment>
<evidence type="ECO:0000256" key="18">
    <source>
        <dbReference type="ARBA" id="ARBA00022989"/>
    </source>
</evidence>
<feature type="transmembrane region" description="Helical" evidence="28">
    <location>
        <begin position="93"/>
        <end position="120"/>
    </location>
</feature>
<evidence type="ECO:0000256" key="5">
    <source>
        <dbReference type="ARBA" id="ARBA00012448"/>
    </source>
</evidence>
<keyword evidence="18 28" id="KW-1133">Transmembrane helix</keyword>
<keyword evidence="10" id="KW-0645">Protease</keyword>
<gene>
    <name evidence="32" type="primary">mrcA_1</name>
    <name evidence="32" type="ORF">LMG28138_03959</name>
</gene>
<dbReference type="EC" id="2.4.99.28" evidence="24"/>
<comment type="subcellular location">
    <subcellularLocation>
        <location evidence="1">Cell inner membrane</location>
        <topology evidence="1">Single-pass type II membrane protein</topology>
    </subcellularLocation>
</comment>
<keyword evidence="17" id="KW-0573">Peptidoglycan synthesis</keyword>
<dbReference type="GO" id="GO:0009252">
    <property type="term" value="P:peptidoglycan biosynthetic process"/>
    <property type="evidence" value="ECO:0007669"/>
    <property type="project" value="UniProtKB-UniPathway"/>
</dbReference>
<dbReference type="InterPro" id="IPR050396">
    <property type="entry name" value="Glycosyltr_51/Transpeptidase"/>
</dbReference>
<dbReference type="Gene3D" id="3.40.710.10">
    <property type="entry name" value="DD-peptidase/beta-lactamase superfamily"/>
    <property type="match status" value="2"/>
</dbReference>
<evidence type="ECO:0000256" key="19">
    <source>
        <dbReference type="ARBA" id="ARBA00023136"/>
    </source>
</evidence>
<evidence type="ECO:0000256" key="27">
    <source>
        <dbReference type="SAM" id="MobiDB-lite"/>
    </source>
</evidence>
<dbReference type="EMBL" id="CADIKM010000022">
    <property type="protein sequence ID" value="CAB3795858.1"/>
    <property type="molecule type" value="Genomic_DNA"/>
</dbReference>
<evidence type="ECO:0000256" key="17">
    <source>
        <dbReference type="ARBA" id="ARBA00022984"/>
    </source>
</evidence>
<keyword evidence="7" id="KW-1003">Cell membrane</keyword>
<keyword evidence="15" id="KW-0133">Cell shape</keyword>
<dbReference type="GO" id="GO:0008360">
    <property type="term" value="P:regulation of cell shape"/>
    <property type="evidence" value="ECO:0007669"/>
    <property type="project" value="UniProtKB-KW"/>
</dbReference>
<comment type="catalytic activity">
    <reaction evidence="25">
        <text>[GlcNAc-(1-&gt;4)-Mur2Ac(oyl-L-Ala-gamma-D-Glu-L-Lys-D-Ala-D-Ala)](n)-di-trans,octa-cis-undecaprenyl diphosphate + beta-D-GlcNAc-(1-&gt;4)-Mur2Ac(oyl-L-Ala-gamma-D-Glu-L-Lys-D-Ala-D-Ala)-di-trans,octa-cis-undecaprenyl diphosphate = [GlcNAc-(1-&gt;4)-Mur2Ac(oyl-L-Ala-gamma-D-Glu-L-Lys-D-Ala-D-Ala)](n+1)-di-trans,octa-cis-undecaprenyl diphosphate + di-trans,octa-cis-undecaprenyl diphosphate + H(+)</text>
        <dbReference type="Rhea" id="RHEA:23708"/>
        <dbReference type="Rhea" id="RHEA-COMP:9602"/>
        <dbReference type="Rhea" id="RHEA-COMP:9603"/>
        <dbReference type="ChEBI" id="CHEBI:15378"/>
        <dbReference type="ChEBI" id="CHEBI:58405"/>
        <dbReference type="ChEBI" id="CHEBI:60033"/>
        <dbReference type="ChEBI" id="CHEBI:78435"/>
        <dbReference type="EC" id="2.4.99.28"/>
    </reaction>
</comment>
<feature type="compositionally biased region" description="Pro residues" evidence="27">
    <location>
        <begin position="857"/>
        <end position="869"/>
    </location>
</feature>
<keyword evidence="33" id="KW-1185">Reference proteome</keyword>
<evidence type="ECO:0000256" key="15">
    <source>
        <dbReference type="ARBA" id="ARBA00022960"/>
    </source>
</evidence>
<dbReference type="GO" id="GO:0071555">
    <property type="term" value="P:cell wall organization"/>
    <property type="evidence" value="ECO:0007669"/>
    <property type="project" value="UniProtKB-KW"/>
</dbReference>
<evidence type="ECO:0000313" key="32">
    <source>
        <dbReference type="EMBL" id="CAB3795858.1"/>
    </source>
</evidence>
<evidence type="ECO:0000256" key="22">
    <source>
        <dbReference type="ARBA" id="ARBA00023316"/>
    </source>
</evidence>
<feature type="domain" description="Glycosyl transferase family 51" evidence="30">
    <location>
        <begin position="147"/>
        <end position="319"/>
    </location>
</feature>
<keyword evidence="12" id="KW-0808">Transferase</keyword>
<dbReference type="InterPro" id="IPR036950">
    <property type="entry name" value="PBP_transglycosylase"/>
</dbReference>
<evidence type="ECO:0000256" key="28">
    <source>
        <dbReference type="SAM" id="Phobius"/>
    </source>
</evidence>
<feature type="compositionally biased region" description="Basic and acidic residues" evidence="27">
    <location>
        <begin position="872"/>
        <end position="885"/>
    </location>
</feature>
<dbReference type="GO" id="GO:0006508">
    <property type="term" value="P:proteolysis"/>
    <property type="evidence" value="ECO:0007669"/>
    <property type="project" value="UniProtKB-KW"/>
</dbReference>
<dbReference type="InterPro" id="IPR001460">
    <property type="entry name" value="PCN-bd_Tpept"/>
</dbReference>
<dbReference type="Gene3D" id="1.10.3810.10">
    <property type="entry name" value="Biosynthetic peptidoglycan transglycosylase-like"/>
    <property type="match status" value="1"/>
</dbReference>
<evidence type="ECO:0000256" key="23">
    <source>
        <dbReference type="ARBA" id="ARBA00034000"/>
    </source>
</evidence>
<keyword evidence="13 28" id="KW-0812">Transmembrane</keyword>
<dbReference type="GO" id="GO:0008658">
    <property type="term" value="F:penicillin binding"/>
    <property type="evidence" value="ECO:0007669"/>
    <property type="project" value="InterPro"/>
</dbReference>
<evidence type="ECO:0000256" key="6">
    <source>
        <dbReference type="ARBA" id="ARBA00018638"/>
    </source>
</evidence>
<evidence type="ECO:0000256" key="16">
    <source>
        <dbReference type="ARBA" id="ARBA00022968"/>
    </source>
</evidence>
<dbReference type="GO" id="GO:0008955">
    <property type="term" value="F:peptidoglycan glycosyltransferase activity"/>
    <property type="evidence" value="ECO:0007669"/>
    <property type="project" value="UniProtKB-EC"/>
</dbReference>
<dbReference type="EC" id="3.4.16.4" evidence="5"/>
<evidence type="ECO:0000256" key="9">
    <source>
        <dbReference type="ARBA" id="ARBA00022645"/>
    </source>
</evidence>
<dbReference type="GO" id="GO:0005886">
    <property type="term" value="C:plasma membrane"/>
    <property type="evidence" value="ECO:0007669"/>
    <property type="project" value="UniProtKB-SubCell"/>
</dbReference>
<evidence type="ECO:0000256" key="12">
    <source>
        <dbReference type="ARBA" id="ARBA00022679"/>
    </source>
</evidence>
<evidence type="ECO:0000256" key="21">
    <source>
        <dbReference type="ARBA" id="ARBA00023268"/>
    </source>
</evidence>
<dbReference type="InterPro" id="IPR001264">
    <property type="entry name" value="Glyco_trans_51"/>
</dbReference>
<feature type="domain" description="Penicillin-binding protein OB-like" evidence="31">
    <location>
        <begin position="406"/>
        <end position="514"/>
    </location>
</feature>
<dbReference type="GO" id="GO:0046677">
    <property type="term" value="P:response to antibiotic"/>
    <property type="evidence" value="ECO:0007669"/>
    <property type="project" value="UniProtKB-KW"/>
</dbReference>
<comment type="catalytic activity">
    <reaction evidence="23">
        <text>Preferential cleavage: (Ac)2-L-Lys-D-Ala-|-D-Ala. Also transpeptidation of peptidyl-alanyl moieties that are N-acyl substituents of D-alanine.</text>
        <dbReference type="EC" id="3.4.16.4"/>
    </reaction>
</comment>
<dbReference type="GO" id="GO:0030288">
    <property type="term" value="C:outer membrane-bounded periplasmic space"/>
    <property type="evidence" value="ECO:0007669"/>
    <property type="project" value="TreeGrafter"/>
</dbReference>
<dbReference type="InterPro" id="IPR023346">
    <property type="entry name" value="Lysozyme-like_dom_sf"/>
</dbReference>
<dbReference type="PANTHER" id="PTHR32282:SF27">
    <property type="entry name" value="PENICILLIN-BINDING PROTEIN 1A"/>
    <property type="match status" value="1"/>
</dbReference>
<reference evidence="32 33" key="1">
    <citation type="submission" date="2020-04" db="EMBL/GenBank/DDBJ databases">
        <authorList>
            <person name="De Canck E."/>
        </authorList>
    </citation>
    <scope>NUCLEOTIDE SEQUENCE [LARGE SCALE GENOMIC DNA]</scope>
    <source>
        <strain evidence="32 33">LMG 28138</strain>
    </source>
</reference>
<evidence type="ECO:0000256" key="11">
    <source>
        <dbReference type="ARBA" id="ARBA00022676"/>
    </source>
</evidence>
<dbReference type="Pfam" id="PF17092">
    <property type="entry name" value="PCB_OB"/>
    <property type="match status" value="1"/>
</dbReference>
<comment type="pathway">
    <text evidence="2">Cell wall biogenesis; peptidoglycan biosynthesis.</text>
</comment>
<feature type="region of interest" description="Disordered" evidence="27">
    <location>
        <begin position="1"/>
        <end position="85"/>
    </location>
</feature>
<keyword evidence="11" id="KW-0328">Glycosyltransferase</keyword>
<evidence type="ECO:0000256" key="8">
    <source>
        <dbReference type="ARBA" id="ARBA00022519"/>
    </source>
</evidence>